<keyword evidence="3" id="KW-0648">Protein biosynthesis</keyword>
<dbReference type="PANTHER" id="PTHR11960">
    <property type="entry name" value="EUKARYOTIC TRANSLATION INITIATION FACTOR 4E RELATED"/>
    <property type="match status" value="1"/>
</dbReference>
<dbReference type="InterPro" id="IPR023398">
    <property type="entry name" value="TIF_eIF4e-like"/>
</dbReference>
<dbReference type="GO" id="GO:0000340">
    <property type="term" value="F:RNA 7-methylguanosine cap binding"/>
    <property type="evidence" value="ECO:0007669"/>
    <property type="project" value="TreeGrafter"/>
</dbReference>
<accession>A0A6C0CVZ3</accession>
<evidence type="ECO:0000256" key="1">
    <source>
        <dbReference type="ARBA" id="ARBA00022540"/>
    </source>
</evidence>
<dbReference type="InterPro" id="IPR001040">
    <property type="entry name" value="TIF_eIF_4E"/>
</dbReference>
<dbReference type="SUPFAM" id="SSF55418">
    <property type="entry name" value="eIF4e-like"/>
    <property type="match status" value="1"/>
</dbReference>
<name>A0A6C0CVZ3_9ZZZZ</name>
<proteinExistence type="predicted"/>
<evidence type="ECO:0000313" key="4">
    <source>
        <dbReference type="EMBL" id="QHT08688.1"/>
    </source>
</evidence>
<dbReference type="GO" id="GO:0003743">
    <property type="term" value="F:translation initiation factor activity"/>
    <property type="evidence" value="ECO:0007669"/>
    <property type="project" value="UniProtKB-KW"/>
</dbReference>
<dbReference type="PANTHER" id="PTHR11960:SF8">
    <property type="entry name" value="EUKARYOTIC TRANSLATION INITIATION FACTOR 4E1-RELATED"/>
    <property type="match status" value="1"/>
</dbReference>
<organism evidence="4">
    <name type="scientific">viral metagenome</name>
    <dbReference type="NCBI Taxonomy" id="1070528"/>
    <lineage>
        <taxon>unclassified sequences</taxon>
        <taxon>metagenomes</taxon>
        <taxon>organismal metagenomes</taxon>
    </lineage>
</organism>
<evidence type="ECO:0008006" key="5">
    <source>
        <dbReference type="Google" id="ProtNLM"/>
    </source>
</evidence>
<dbReference type="AlphaFoldDB" id="A0A6C0CVZ3"/>
<evidence type="ECO:0000256" key="2">
    <source>
        <dbReference type="ARBA" id="ARBA00022884"/>
    </source>
</evidence>
<protein>
    <recommendedName>
        <fullName evidence="5">Eukaryotic translation initiation factor 4E</fullName>
    </recommendedName>
</protein>
<reference evidence="4" key="1">
    <citation type="journal article" date="2020" name="Nature">
        <title>Giant virus diversity and host interactions through global metagenomics.</title>
        <authorList>
            <person name="Schulz F."/>
            <person name="Roux S."/>
            <person name="Paez-Espino D."/>
            <person name="Jungbluth S."/>
            <person name="Walsh D.A."/>
            <person name="Denef V.J."/>
            <person name="McMahon K.D."/>
            <person name="Konstantinidis K.T."/>
            <person name="Eloe-Fadrosh E.A."/>
            <person name="Kyrpides N.C."/>
            <person name="Woyke T."/>
        </authorList>
    </citation>
    <scope>NUCLEOTIDE SEQUENCE</scope>
    <source>
        <strain evidence="4">GVMAG-M-3300023109-53</strain>
    </source>
</reference>
<dbReference type="Pfam" id="PF01652">
    <property type="entry name" value="IF4E"/>
    <property type="match status" value="1"/>
</dbReference>
<dbReference type="GO" id="GO:0016281">
    <property type="term" value="C:eukaryotic translation initiation factor 4F complex"/>
    <property type="evidence" value="ECO:0007669"/>
    <property type="project" value="TreeGrafter"/>
</dbReference>
<dbReference type="Gene3D" id="3.30.760.10">
    <property type="entry name" value="RNA Cap, Translation Initiation Factor Eif4e"/>
    <property type="match status" value="1"/>
</dbReference>
<keyword evidence="2" id="KW-0694">RNA-binding</keyword>
<sequence length="173" mass="19843">MEDSHSLVDSNMQQHPLSDEWCLWAHLPHDTDWSLNSYKNIYNHKTVEDVISVTEALPPKLVKNCMLFVMRKGITPLWEDPKNRSGGCFSYKVNNKIVYECWTKLTYGLIGETLSANKKLQKNINGITISPKKNFCIIKIWLANCDHQNANEINCQSGIDAQGCLFKKHAPEY</sequence>
<keyword evidence="1" id="KW-0396">Initiation factor</keyword>
<evidence type="ECO:0000256" key="3">
    <source>
        <dbReference type="ARBA" id="ARBA00022917"/>
    </source>
</evidence>
<dbReference type="EMBL" id="MN739500">
    <property type="protein sequence ID" value="QHT08688.1"/>
    <property type="molecule type" value="Genomic_DNA"/>
</dbReference>